<accession>A0A1I2CFK2</accession>
<proteinExistence type="predicted"/>
<sequence>MMILAHRGASDAYLENTLPAFLHALERGADGVELDVQLSRDGEVVVFHDPDLIRLAGRQQRIEHTTWDELAQVQLHRNQRIPRLADLLAAYPTDRWLNVELKAGGPAVAQKTVALLAGRPKVILSSFDPRLLLAARAAGSAYEHALLLAAQSPPFLHVGGAQAFGCGAVHLDHRLTTAATVARYHAQGLVVGVWTVNGLLRKQEVAAWGVDRIITDCP</sequence>
<dbReference type="STRING" id="54.SAMN02745121_05113"/>
<dbReference type="GO" id="GO:0008081">
    <property type="term" value="F:phosphoric diester hydrolase activity"/>
    <property type="evidence" value="ECO:0007669"/>
    <property type="project" value="InterPro"/>
</dbReference>
<dbReference type="PANTHER" id="PTHR46211">
    <property type="entry name" value="GLYCEROPHOSPHORYL DIESTER PHOSPHODIESTERASE"/>
    <property type="match status" value="1"/>
</dbReference>
<dbReference type="RefSeq" id="WP_170135511.1">
    <property type="nucleotide sequence ID" value="NZ_FOMX01000017.1"/>
</dbReference>
<dbReference type="GO" id="GO:0006629">
    <property type="term" value="P:lipid metabolic process"/>
    <property type="evidence" value="ECO:0007669"/>
    <property type="project" value="InterPro"/>
</dbReference>
<dbReference type="PROSITE" id="PS51704">
    <property type="entry name" value="GP_PDE"/>
    <property type="match status" value="1"/>
</dbReference>
<evidence type="ECO:0000259" key="1">
    <source>
        <dbReference type="PROSITE" id="PS51704"/>
    </source>
</evidence>
<organism evidence="2 3">
    <name type="scientific">Nannocystis exedens</name>
    <dbReference type="NCBI Taxonomy" id="54"/>
    <lineage>
        <taxon>Bacteria</taxon>
        <taxon>Pseudomonadati</taxon>
        <taxon>Myxococcota</taxon>
        <taxon>Polyangia</taxon>
        <taxon>Nannocystales</taxon>
        <taxon>Nannocystaceae</taxon>
        <taxon>Nannocystis</taxon>
    </lineage>
</organism>
<dbReference type="PROSITE" id="PS50007">
    <property type="entry name" value="PIPLC_X_DOMAIN"/>
    <property type="match status" value="1"/>
</dbReference>
<dbReference type="CDD" id="cd08556">
    <property type="entry name" value="GDPD"/>
    <property type="match status" value="1"/>
</dbReference>
<dbReference type="EMBL" id="FOMX01000017">
    <property type="protein sequence ID" value="SFE67066.1"/>
    <property type="molecule type" value="Genomic_DNA"/>
</dbReference>
<dbReference type="InterPro" id="IPR030395">
    <property type="entry name" value="GP_PDE_dom"/>
</dbReference>
<dbReference type="Pfam" id="PF03009">
    <property type="entry name" value="GDPD"/>
    <property type="match status" value="1"/>
</dbReference>
<dbReference type="AlphaFoldDB" id="A0A1I2CFK2"/>
<feature type="domain" description="GP-PDE" evidence="1">
    <location>
        <begin position="1"/>
        <end position="218"/>
    </location>
</feature>
<dbReference type="SUPFAM" id="SSF51695">
    <property type="entry name" value="PLC-like phosphodiesterases"/>
    <property type="match status" value="1"/>
</dbReference>
<evidence type="ECO:0000313" key="3">
    <source>
        <dbReference type="Proteomes" id="UP000199400"/>
    </source>
</evidence>
<dbReference type="PANTHER" id="PTHR46211:SF14">
    <property type="entry name" value="GLYCEROPHOSPHODIESTER PHOSPHODIESTERASE"/>
    <property type="match status" value="1"/>
</dbReference>
<keyword evidence="3" id="KW-1185">Reference proteome</keyword>
<evidence type="ECO:0000313" key="2">
    <source>
        <dbReference type="EMBL" id="SFE67066.1"/>
    </source>
</evidence>
<protein>
    <submittedName>
        <fullName evidence="2">Glycerophosphoryl diester phosphodiesterase</fullName>
    </submittedName>
</protein>
<reference evidence="3" key="1">
    <citation type="submission" date="2016-10" db="EMBL/GenBank/DDBJ databases">
        <authorList>
            <person name="Varghese N."/>
            <person name="Submissions S."/>
        </authorList>
    </citation>
    <scope>NUCLEOTIDE SEQUENCE [LARGE SCALE GENOMIC DNA]</scope>
    <source>
        <strain evidence="3">ATCC 25963</strain>
    </source>
</reference>
<name>A0A1I2CFK2_9BACT</name>
<dbReference type="Proteomes" id="UP000199400">
    <property type="component" value="Unassembled WGS sequence"/>
</dbReference>
<dbReference type="Gene3D" id="3.20.20.190">
    <property type="entry name" value="Phosphatidylinositol (PI) phosphodiesterase"/>
    <property type="match status" value="1"/>
</dbReference>
<gene>
    <name evidence="2" type="ORF">SAMN02745121_05113</name>
</gene>
<dbReference type="InterPro" id="IPR017946">
    <property type="entry name" value="PLC-like_Pdiesterase_TIM-brl"/>
</dbReference>